<keyword evidence="5" id="KW-0472">Membrane</keyword>
<evidence type="ECO:0000313" key="7">
    <source>
        <dbReference type="EMBL" id="GAA0216609.1"/>
    </source>
</evidence>
<keyword evidence="6" id="KW-0012">Acyltransferase</keyword>
<dbReference type="InterPro" id="IPR014548">
    <property type="entry name" value="Ac_Trasf"/>
</dbReference>
<dbReference type="PANTHER" id="PTHR30606">
    <property type="entry name" value="LIPID A BIOSYNTHESIS LAUROYL ACYLTRANSFERASE"/>
    <property type="match status" value="1"/>
</dbReference>
<accession>A0ABP3CVP1</accession>
<evidence type="ECO:0008006" key="9">
    <source>
        <dbReference type="Google" id="ProtNLM"/>
    </source>
</evidence>
<dbReference type="RefSeq" id="WP_286303654.1">
    <property type="nucleotide sequence ID" value="NZ_AP027741.1"/>
</dbReference>
<evidence type="ECO:0000313" key="8">
    <source>
        <dbReference type="Proteomes" id="UP001501476"/>
    </source>
</evidence>
<evidence type="ECO:0000256" key="5">
    <source>
        <dbReference type="ARBA" id="ARBA00023136"/>
    </source>
</evidence>
<dbReference type="CDD" id="cd07984">
    <property type="entry name" value="LPLAT_LABLAT-like"/>
    <property type="match status" value="1"/>
</dbReference>
<evidence type="ECO:0000256" key="6">
    <source>
        <dbReference type="ARBA" id="ARBA00023315"/>
    </source>
</evidence>
<evidence type="ECO:0000256" key="3">
    <source>
        <dbReference type="ARBA" id="ARBA00022519"/>
    </source>
</evidence>
<evidence type="ECO:0000256" key="2">
    <source>
        <dbReference type="ARBA" id="ARBA00022475"/>
    </source>
</evidence>
<organism evidence="7 8">
    <name type="scientific">Methylophaga marina</name>
    <dbReference type="NCBI Taxonomy" id="45495"/>
    <lineage>
        <taxon>Bacteria</taxon>
        <taxon>Pseudomonadati</taxon>
        <taxon>Pseudomonadota</taxon>
        <taxon>Gammaproteobacteria</taxon>
        <taxon>Thiotrichales</taxon>
        <taxon>Piscirickettsiaceae</taxon>
        <taxon>Methylophaga</taxon>
    </lineage>
</organism>
<dbReference type="PIRSF" id="PIRSF028561">
    <property type="entry name" value="Ac_Trasf"/>
    <property type="match status" value="1"/>
</dbReference>
<dbReference type="Pfam" id="PF03279">
    <property type="entry name" value="Lip_A_acyltrans"/>
    <property type="match status" value="1"/>
</dbReference>
<keyword evidence="2" id="KW-1003">Cell membrane</keyword>
<evidence type="ECO:0000256" key="4">
    <source>
        <dbReference type="ARBA" id="ARBA00022679"/>
    </source>
</evidence>
<keyword evidence="8" id="KW-1185">Reference proteome</keyword>
<reference evidence="8" key="1">
    <citation type="journal article" date="2019" name="Int. J. Syst. Evol. Microbiol.">
        <title>The Global Catalogue of Microorganisms (GCM) 10K type strain sequencing project: providing services to taxonomists for standard genome sequencing and annotation.</title>
        <authorList>
            <consortium name="The Broad Institute Genomics Platform"/>
            <consortium name="The Broad Institute Genome Sequencing Center for Infectious Disease"/>
            <person name="Wu L."/>
            <person name="Ma J."/>
        </authorList>
    </citation>
    <scope>NUCLEOTIDE SEQUENCE [LARGE SCALE GENOMIC DNA]</scope>
    <source>
        <strain evidence="8">JCM 6886</strain>
    </source>
</reference>
<comment type="caution">
    <text evidence="7">The sequence shown here is derived from an EMBL/GenBank/DDBJ whole genome shotgun (WGS) entry which is preliminary data.</text>
</comment>
<dbReference type="EMBL" id="BAAADG010000002">
    <property type="protein sequence ID" value="GAA0216609.1"/>
    <property type="molecule type" value="Genomic_DNA"/>
</dbReference>
<comment type="subcellular location">
    <subcellularLocation>
        <location evidence="1">Cell inner membrane</location>
    </subcellularLocation>
</comment>
<name>A0ABP3CVP1_9GAMM</name>
<dbReference type="InterPro" id="IPR004960">
    <property type="entry name" value="LipA_acyltrans"/>
</dbReference>
<evidence type="ECO:0000256" key="1">
    <source>
        <dbReference type="ARBA" id="ARBA00004533"/>
    </source>
</evidence>
<dbReference type="Proteomes" id="UP001501476">
    <property type="component" value="Unassembled WGS sequence"/>
</dbReference>
<gene>
    <name evidence="7" type="ORF">GCM10008964_05240</name>
</gene>
<dbReference type="PANTHER" id="PTHR30606:SF9">
    <property type="entry name" value="LIPID A BIOSYNTHESIS LAUROYLTRANSFERASE"/>
    <property type="match status" value="1"/>
</dbReference>
<keyword evidence="4" id="KW-0808">Transferase</keyword>
<proteinExistence type="predicted"/>
<protein>
    <recommendedName>
        <fullName evidence="9">Lipid A biosynthesis acyltransferase</fullName>
    </recommendedName>
</protein>
<keyword evidence="3" id="KW-0997">Cell inner membrane</keyword>
<sequence>MVNNSHWSRVAESGTVIGMQILLFCYRVFGRWAFRLCLFPVMTYYYLTRREARKASQHYLSRLTETYPDLGRLSSFKHFLMFADILLDKLLAWMGRIQLKDVRFHSDGQFDAAIEQKQGGIIVVSHLGNTEVCNALAHQQPNLKLTLLVYTQHAEKFNALMKKVGNTTQVKMYQVTDMSPAFAMMMAERVEAGEFLVIAGDRTPVTGQQRVSEVTFLGEQAALPQGAFLLASLLKCPVYLMFCLKQDKMYHIYTELFSEKLSFTRQQRQALLTNTVQQYADRLAHYCHIAPLQWFNFYPFWQKMTPQTQQTEEKQ</sequence>